<proteinExistence type="predicted"/>
<dbReference type="GO" id="GO:0005886">
    <property type="term" value="C:plasma membrane"/>
    <property type="evidence" value="ECO:0007669"/>
    <property type="project" value="UniProtKB-SubCell"/>
</dbReference>
<evidence type="ECO:0000256" key="7">
    <source>
        <dbReference type="ARBA" id="ARBA00022967"/>
    </source>
</evidence>
<feature type="domain" description="ABC transporter" evidence="12">
    <location>
        <begin position="378"/>
        <end position="613"/>
    </location>
</feature>
<evidence type="ECO:0000313" key="15">
    <source>
        <dbReference type="Proteomes" id="UP000651738"/>
    </source>
</evidence>
<evidence type="ECO:0000256" key="4">
    <source>
        <dbReference type="ARBA" id="ARBA00022692"/>
    </source>
</evidence>
<dbReference type="SMART" id="SM00382">
    <property type="entry name" value="AAA"/>
    <property type="match status" value="1"/>
</dbReference>
<evidence type="ECO:0000256" key="11">
    <source>
        <dbReference type="SAM" id="Phobius"/>
    </source>
</evidence>
<organism evidence="14 15">
    <name type="scientific">Bisbaumannia pacifica</name>
    <dbReference type="NCBI Taxonomy" id="77098"/>
    <lineage>
        <taxon>Bacteria</taxon>
        <taxon>Pseudomonadati</taxon>
        <taxon>Pseudomonadota</taxon>
        <taxon>Gammaproteobacteria</taxon>
        <taxon>Oceanospirillales</taxon>
        <taxon>Halomonadaceae</taxon>
        <taxon>Bisbaumannia</taxon>
    </lineage>
</organism>
<evidence type="ECO:0000256" key="5">
    <source>
        <dbReference type="ARBA" id="ARBA00022741"/>
    </source>
</evidence>
<dbReference type="InterPro" id="IPR003439">
    <property type="entry name" value="ABC_transporter-like_ATP-bd"/>
</dbReference>
<dbReference type="PANTHER" id="PTHR43394:SF1">
    <property type="entry name" value="ATP-BINDING CASSETTE SUB-FAMILY B MEMBER 10, MITOCHONDRIAL"/>
    <property type="match status" value="1"/>
</dbReference>
<dbReference type="InterPro" id="IPR011527">
    <property type="entry name" value="ABC1_TM_dom"/>
</dbReference>
<keyword evidence="4 11" id="KW-0812">Transmembrane</keyword>
<dbReference type="SUPFAM" id="SSF90123">
    <property type="entry name" value="ABC transporter transmembrane region"/>
    <property type="match status" value="1"/>
</dbReference>
<evidence type="ECO:0000256" key="3">
    <source>
        <dbReference type="ARBA" id="ARBA00022475"/>
    </source>
</evidence>
<dbReference type="Proteomes" id="UP000651738">
    <property type="component" value="Unassembled WGS sequence"/>
</dbReference>
<dbReference type="InterPro" id="IPR011917">
    <property type="entry name" value="ABC_transpr_lipidA"/>
</dbReference>
<keyword evidence="7" id="KW-1278">Translocase</keyword>
<reference evidence="14 15" key="1">
    <citation type="submission" date="2020-12" db="EMBL/GenBank/DDBJ databases">
        <title>Draft genome sequence of Halomonas pacifica strain CARE-V15.</title>
        <authorList>
            <person name="Vignesh N."/>
            <person name="Thabitha A."/>
            <person name="Saravanan R."/>
            <person name="Manigandan V."/>
        </authorList>
    </citation>
    <scope>NUCLEOTIDE SEQUENCE [LARGE SCALE GENOMIC DNA]</scope>
    <source>
        <strain evidence="14 15">CARE-V15</strain>
    </source>
</reference>
<evidence type="ECO:0000256" key="10">
    <source>
        <dbReference type="ARBA" id="ARBA00023136"/>
    </source>
</evidence>
<comment type="caution">
    <text evidence="14">The sequence shown here is derived from an EMBL/GenBank/DDBJ whole genome shotgun (WGS) entry which is preliminary data.</text>
</comment>
<dbReference type="PROSITE" id="PS50893">
    <property type="entry name" value="ABC_TRANSPORTER_2"/>
    <property type="match status" value="1"/>
</dbReference>
<dbReference type="Gene3D" id="1.20.1560.10">
    <property type="entry name" value="ABC transporter type 1, transmembrane domain"/>
    <property type="match status" value="1"/>
</dbReference>
<dbReference type="GO" id="GO:0055085">
    <property type="term" value="P:transmembrane transport"/>
    <property type="evidence" value="ECO:0007669"/>
    <property type="project" value="UniProtKB-ARBA"/>
</dbReference>
<dbReference type="GO" id="GO:0005524">
    <property type="term" value="F:ATP binding"/>
    <property type="evidence" value="ECO:0007669"/>
    <property type="project" value="UniProtKB-KW"/>
</dbReference>
<sequence length="621" mass="68274">MAAPPTPPWSPPWTWPAAWAFNAFVSPPARVTPPRRNGVTVTQQSGWNLYKRLLGYVRPHWKSFLLAVLGYVIYAASSTALAEMMKQLIDGIQTPDAAFRLFLPLFVVGMFAARGVGTFLGTYFMSQVARNVVHALRCNVFDHMLRLPGRFFDAHSSGHLISRVTYHVEQVTGAASNAITILLREGLFVLGLLGYLLWTNWLLTLVFLGVTPLIAGVVSYASKRFRRLSGRIQHSMGDVTHVASEALAGYRVVRTHGAEEYERRRFAAASDDNRQQSMKEALTKAVSTPVIQLLVALALAGLVWLAMAPALMEEMTAGEFVAFITAASLMAKPVRQLTEINSEIQKGIAASAELFGLLEETPEPDEGTHEVPRLQGRLTFEGVRFTYGEDLPEVLKGIDLEVAPGEMIAVVGRSGSGKTTLVNLLPRFYAPTAGRIRLDGTPLDDYRLQPLRRQIALVSQQVTLFNASITENIAYGDERPDPAAVEAAARAAYAHEFIERLPEGYATVVGDNGVMLSGGQRQRLAIARAIYKDAPILILDEATSALDSESERYIQRALETLCQGRTTFVIAHRLSTIERADRILVMEQGEIIEAGRHAELLARDGAYAALHRLQFQEAPPA</sequence>
<keyword evidence="6" id="KW-0067">ATP-binding</keyword>
<dbReference type="CDD" id="cd18552">
    <property type="entry name" value="ABC_6TM_MsbA_like"/>
    <property type="match status" value="1"/>
</dbReference>
<dbReference type="Pfam" id="PF00005">
    <property type="entry name" value="ABC_tran"/>
    <property type="match status" value="1"/>
</dbReference>
<name>A0ABD4L2H7_9GAMM</name>
<keyword evidence="3" id="KW-1003">Cell membrane</keyword>
<dbReference type="GO" id="GO:0006869">
    <property type="term" value="P:lipid transport"/>
    <property type="evidence" value="ECO:0007669"/>
    <property type="project" value="UniProtKB-KW"/>
</dbReference>
<dbReference type="PROSITE" id="PS00211">
    <property type="entry name" value="ABC_TRANSPORTER_1"/>
    <property type="match status" value="1"/>
</dbReference>
<evidence type="ECO:0000256" key="9">
    <source>
        <dbReference type="ARBA" id="ARBA00023055"/>
    </source>
</evidence>
<dbReference type="PROSITE" id="PS50929">
    <property type="entry name" value="ABC_TM1F"/>
    <property type="match status" value="1"/>
</dbReference>
<dbReference type="AlphaFoldDB" id="A0ABD4L2H7"/>
<keyword evidence="10 11" id="KW-0472">Membrane</keyword>
<dbReference type="Pfam" id="PF00664">
    <property type="entry name" value="ABC_membrane"/>
    <property type="match status" value="1"/>
</dbReference>
<feature type="domain" description="ABC transmembrane type-1" evidence="13">
    <location>
        <begin position="65"/>
        <end position="346"/>
    </location>
</feature>
<keyword evidence="5" id="KW-0547">Nucleotide-binding</keyword>
<keyword evidence="2" id="KW-0813">Transport</keyword>
<dbReference type="NCBIfam" id="TIGR02203">
    <property type="entry name" value="MsbA_lipidA"/>
    <property type="match status" value="1"/>
</dbReference>
<evidence type="ECO:0000256" key="2">
    <source>
        <dbReference type="ARBA" id="ARBA00022448"/>
    </source>
</evidence>
<feature type="transmembrane region" description="Helical" evidence="11">
    <location>
        <begin position="64"/>
        <end position="85"/>
    </location>
</feature>
<dbReference type="Gene3D" id="3.40.50.300">
    <property type="entry name" value="P-loop containing nucleotide triphosphate hydrolases"/>
    <property type="match status" value="1"/>
</dbReference>
<comment type="subcellular location">
    <subcellularLocation>
        <location evidence="1">Cell membrane</location>
        <topology evidence="1">Multi-pass membrane protein</topology>
    </subcellularLocation>
</comment>
<dbReference type="InterPro" id="IPR003593">
    <property type="entry name" value="AAA+_ATPase"/>
</dbReference>
<feature type="transmembrane region" description="Helical" evidence="11">
    <location>
        <begin position="201"/>
        <end position="221"/>
    </location>
</feature>
<dbReference type="PANTHER" id="PTHR43394">
    <property type="entry name" value="ATP-DEPENDENT PERMEASE MDL1, MITOCHONDRIAL"/>
    <property type="match status" value="1"/>
</dbReference>
<evidence type="ECO:0000256" key="1">
    <source>
        <dbReference type="ARBA" id="ARBA00004651"/>
    </source>
</evidence>
<dbReference type="EMBL" id="JAEDAF010000011">
    <property type="protein sequence ID" value="MBH8580890.1"/>
    <property type="molecule type" value="Genomic_DNA"/>
</dbReference>
<dbReference type="InterPro" id="IPR036640">
    <property type="entry name" value="ABC1_TM_sf"/>
</dbReference>
<feature type="transmembrane region" description="Helical" evidence="11">
    <location>
        <begin position="285"/>
        <end position="307"/>
    </location>
</feature>
<keyword evidence="9" id="KW-0445">Lipid transport</keyword>
<evidence type="ECO:0000259" key="12">
    <source>
        <dbReference type="PROSITE" id="PS50893"/>
    </source>
</evidence>
<feature type="transmembrane region" description="Helical" evidence="11">
    <location>
        <begin position="97"/>
        <end position="116"/>
    </location>
</feature>
<evidence type="ECO:0000256" key="8">
    <source>
        <dbReference type="ARBA" id="ARBA00022989"/>
    </source>
</evidence>
<dbReference type="FunFam" id="3.40.50.300:FF:000221">
    <property type="entry name" value="Multidrug ABC transporter ATP-binding protein"/>
    <property type="match status" value="1"/>
</dbReference>
<gene>
    <name evidence="14" type="primary">msbA</name>
    <name evidence="14" type="ORF">I7V36_12365</name>
</gene>
<keyword evidence="8 11" id="KW-1133">Transmembrane helix</keyword>
<accession>A0ABD4L2H7</accession>
<protein>
    <submittedName>
        <fullName evidence="14">Lipid A export permease/ATP-binding protein MsbA</fullName>
    </submittedName>
</protein>
<evidence type="ECO:0000313" key="14">
    <source>
        <dbReference type="EMBL" id="MBH8580890.1"/>
    </source>
</evidence>
<evidence type="ECO:0000259" key="13">
    <source>
        <dbReference type="PROSITE" id="PS50929"/>
    </source>
</evidence>
<dbReference type="InterPro" id="IPR027417">
    <property type="entry name" value="P-loop_NTPase"/>
</dbReference>
<dbReference type="InterPro" id="IPR017871">
    <property type="entry name" value="ABC_transporter-like_CS"/>
</dbReference>
<dbReference type="SUPFAM" id="SSF52540">
    <property type="entry name" value="P-loop containing nucleoside triphosphate hydrolases"/>
    <property type="match status" value="1"/>
</dbReference>
<dbReference type="InterPro" id="IPR039421">
    <property type="entry name" value="Type_1_exporter"/>
</dbReference>
<evidence type="ECO:0000256" key="6">
    <source>
        <dbReference type="ARBA" id="ARBA00022840"/>
    </source>
</evidence>